<keyword evidence="4" id="KW-1185">Reference proteome</keyword>
<keyword evidence="1" id="KW-0233">DNA recombination</keyword>
<protein>
    <submittedName>
        <fullName evidence="3">Integrase</fullName>
    </submittedName>
</protein>
<evidence type="ECO:0000313" key="4">
    <source>
        <dbReference type="Proteomes" id="UP001195624"/>
    </source>
</evidence>
<dbReference type="SUPFAM" id="SSF56349">
    <property type="entry name" value="DNA breaking-rejoining enzymes"/>
    <property type="match status" value="1"/>
</dbReference>
<evidence type="ECO:0000256" key="1">
    <source>
        <dbReference type="ARBA" id="ARBA00023172"/>
    </source>
</evidence>
<dbReference type="InterPro" id="IPR011010">
    <property type="entry name" value="DNA_brk_join_enz"/>
</dbReference>
<sequence length="154" mass="17382">MDIELIAGQRREDITLMKFSDISDERLFITQSKTGHELALPLNLSLMVASLSLSQIIEMCRSGNPSDNLIYSAVRRGGRIAGAVKPDALTSAFAEARDLRGIEFATNLPTFHNNRSLESRLYKMENDAEFAQRLLEHKNITMTKKTWIHTTKNT</sequence>
<comment type="caution">
    <text evidence="3">The sequence shown here is derived from an EMBL/GenBank/DDBJ whole genome shotgun (WGS) entry which is preliminary data.</text>
</comment>
<dbReference type="EMBL" id="JAGGMQ010000001">
    <property type="protein sequence ID" value="MBP2167024.1"/>
    <property type="molecule type" value="Genomic_DNA"/>
</dbReference>
<evidence type="ECO:0000259" key="2">
    <source>
        <dbReference type="PROSITE" id="PS51898"/>
    </source>
</evidence>
<dbReference type="Proteomes" id="UP001195624">
    <property type="component" value="Unassembled WGS sequence"/>
</dbReference>
<dbReference type="PROSITE" id="PS51898">
    <property type="entry name" value="TYR_RECOMBINASE"/>
    <property type="match status" value="1"/>
</dbReference>
<dbReference type="InterPro" id="IPR013762">
    <property type="entry name" value="Integrase-like_cat_sf"/>
</dbReference>
<reference evidence="4" key="2">
    <citation type="submission" date="2023-07" db="EMBL/GenBank/DDBJ databases">
        <title>Genome mining of underrepresented organisms for secondary metabolites.</title>
        <authorList>
            <person name="D'Agostino P.M."/>
        </authorList>
    </citation>
    <scope>NUCLEOTIDE SEQUENCE [LARGE SCALE GENOMIC DNA]</scope>
    <source>
        <strain evidence="4">WS4403</strain>
    </source>
</reference>
<dbReference type="InterPro" id="IPR002104">
    <property type="entry name" value="Integrase_catalytic"/>
</dbReference>
<organism evidence="3 4">
    <name type="scientific">Winslowiella toletana</name>
    <dbReference type="NCBI Taxonomy" id="92490"/>
    <lineage>
        <taxon>Bacteria</taxon>
        <taxon>Pseudomonadati</taxon>
        <taxon>Pseudomonadota</taxon>
        <taxon>Gammaproteobacteria</taxon>
        <taxon>Enterobacterales</taxon>
        <taxon>Erwiniaceae</taxon>
        <taxon>Winslowiella</taxon>
    </lineage>
</organism>
<accession>A0ABS4P2Z1</accession>
<gene>
    <name evidence="3" type="ORF">J2125_000216</name>
</gene>
<reference evidence="3 4" key="1">
    <citation type="submission" date="2021-03" db="EMBL/GenBank/DDBJ databases">
        <authorList>
            <person name="D'Agostino P."/>
            <person name="Huntemann M."/>
            <person name="Clum A."/>
            <person name="Spunde A."/>
            <person name="Palaniappan K."/>
            <person name="Ritter S."/>
            <person name="Mikhailova N."/>
            <person name="Chen I.-M."/>
            <person name="Stamatis D."/>
            <person name="Reddy T."/>
            <person name="O'Malley R."/>
            <person name="Daum C."/>
            <person name="Shapiro N."/>
            <person name="Ivanova N."/>
            <person name="Kyrpides N."/>
            <person name="Woyke T."/>
        </authorList>
    </citation>
    <scope>NUCLEOTIDE SEQUENCE [LARGE SCALE GENOMIC DNA]</scope>
    <source>
        <strain evidence="3 4">WS4403</strain>
    </source>
</reference>
<proteinExistence type="predicted"/>
<name>A0ABS4P2Z1_9GAMM</name>
<feature type="domain" description="Tyr recombinase" evidence="2">
    <location>
        <begin position="1"/>
        <end position="154"/>
    </location>
</feature>
<dbReference type="RefSeq" id="WP_017802857.1">
    <property type="nucleotide sequence ID" value="NZ_JAGGMQ010000001.1"/>
</dbReference>
<evidence type="ECO:0000313" key="3">
    <source>
        <dbReference type="EMBL" id="MBP2167024.1"/>
    </source>
</evidence>
<dbReference type="Gene3D" id="1.10.443.10">
    <property type="entry name" value="Intergrase catalytic core"/>
    <property type="match status" value="1"/>
</dbReference>
<dbReference type="Pfam" id="PF00589">
    <property type="entry name" value="Phage_integrase"/>
    <property type="match status" value="1"/>
</dbReference>